<proteinExistence type="predicted"/>
<dbReference type="AlphaFoldDB" id="A0A2A7SA83"/>
<sequence length="135" mass="15203">MRKPLTEMQRAFIDWCIAYSKFEIVDSMSISMVSAVANSYDFVADEAKLDRYGYCTPGMIRWGKSLFPDPPGSPEGSGFDDAYEDVCTALDDWLRTFVMPMTQISFPPEPSHEGGPVYYNDPNIPDEQKPPSETP</sequence>
<comment type="caution">
    <text evidence="2">The sequence shown here is derived from an EMBL/GenBank/DDBJ whole genome shotgun (WGS) entry which is preliminary data.</text>
</comment>
<dbReference type="EMBL" id="PDDY01000002">
    <property type="protein sequence ID" value="PEH40614.1"/>
    <property type="molecule type" value="Genomic_DNA"/>
</dbReference>
<reference evidence="3" key="1">
    <citation type="submission" date="2017-09" db="EMBL/GenBank/DDBJ databases">
        <title>FDA dAtabase for Regulatory Grade micrObial Sequences (FDA-ARGOS): Supporting development and validation of Infectious Disease Dx tests.</title>
        <authorList>
            <person name="Minogue T."/>
            <person name="Wolcott M."/>
            <person name="Wasieloski L."/>
            <person name="Aguilar W."/>
            <person name="Moore D."/>
            <person name="Tallon L."/>
            <person name="Sadzewicz L."/>
            <person name="Ott S."/>
            <person name="Zhao X."/>
            <person name="Nagaraj S."/>
            <person name="Vavikolanu K."/>
            <person name="Aluvathingal J."/>
            <person name="Nadendla S."/>
            <person name="Sichtig H."/>
        </authorList>
    </citation>
    <scope>NUCLEOTIDE SEQUENCE [LARGE SCALE GENOMIC DNA]</scope>
    <source>
        <strain evidence="3">FDAARGOS_390</strain>
    </source>
</reference>
<protein>
    <submittedName>
        <fullName evidence="2">Uncharacterized protein</fullName>
    </submittedName>
</protein>
<dbReference type="Proteomes" id="UP000220629">
    <property type="component" value="Unassembled WGS sequence"/>
</dbReference>
<name>A0A2A7SA83_BURGA</name>
<gene>
    <name evidence="2" type="ORF">CRM94_16570</name>
</gene>
<organism evidence="2 3">
    <name type="scientific">Burkholderia gladioli</name>
    <name type="common">Pseudomonas marginata</name>
    <name type="synonym">Phytomonas marginata</name>
    <dbReference type="NCBI Taxonomy" id="28095"/>
    <lineage>
        <taxon>Bacteria</taxon>
        <taxon>Pseudomonadati</taxon>
        <taxon>Pseudomonadota</taxon>
        <taxon>Betaproteobacteria</taxon>
        <taxon>Burkholderiales</taxon>
        <taxon>Burkholderiaceae</taxon>
        <taxon>Burkholderia</taxon>
    </lineage>
</organism>
<dbReference type="RefSeq" id="WP_098153316.1">
    <property type="nucleotide sequence ID" value="NZ_CADEXK010000014.1"/>
</dbReference>
<feature type="compositionally biased region" description="Basic and acidic residues" evidence="1">
    <location>
        <begin position="126"/>
        <end position="135"/>
    </location>
</feature>
<evidence type="ECO:0000313" key="2">
    <source>
        <dbReference type="EMBL" id="PEH40614.1"/>
    </source>
</evidence>
<accession>A0A2A7SA83</accession>
<evidence type="ECO:0000256" key="1">
    <source>
        <dbReference type="SAM" id="MobiDB-lite"/>
    </source>
</evidence>
<evidence type="ECO:0000313" key="3">
    <source>
        <dbReference type="Proteomes" id="UP000220629"/>
    </source>
</evidence>
<feature type="region of interest" description="Disordered" evidence="1">
    <location>
        <begin position="105"/>
        <end position="135"/>
    </location>
</feature>